<keyword evidence="4" id="KW-1185">Reference proteome</keyword>
<feature type="compositionally biased region" description="Polar residues" evidence="1">
    <location>
        <begin position="1"/>
        <end position="19"/>
    </location>
</feature>
<dbReference type="Proteomes" id="UP000242188">
    <property type="component" value="Unassembled WGS sequence"/>
</dbReference>
<feature type="domain" description="CABIT" evidence="2">
    <location>
        <begin position="44"/>
        <end position="312"/>
    </location>
</feature>
<dbReference type="OrthoDB" id="6097759at2759"/>
<accession>A0A210Q8I1</accession>
<feature type="region of interest" description="Disordered" evidence="1">
    <location>
        <begin position="356"/>
        <end position="375"/>
    </location>
</feature>
<dbReference type="EMBL" id="NEDP02004605">
    <property type="protein sequence ID" value="OWF45043.1"/>
    <property type="molecule type" value="Genomic_DNA"/>
</dbReference>
<dbReference type="InterPro" id="IPR025946">
    <property type="entry name" value="CABIT_dom"/>
</dbReference>
<evidence type="ECO:0000313" key="4">
    <source>
        <dbReference type="Proteomes" id="UP000242188"/>
    </source>
</evidence>
<proteinExistence type="predicted"/>
<organism evidence="3 4">
    <name type="scientific">Mizuhopecten yessoensis</name>
    <name type="common">Japanese scallop</name>
    <name type="synonym">Patinopecten yessoensis</name>
    <dbReference type="NCBI Taxonomy" id="6573"/>
    <lineage>
        <taxon>Eukaryota</taxon>
        <taxon>Metazoa</taxon>
        <taxon>Spiralia</taxon>
        <taxon>Lophotrochozoa</taxon>
        <taxon>Mollusca</taxon>
        <taxon>Bivalvia</taxon>
        <taxon>Autobranchia</taxon>
        <taxon>Pteriomorphia</taxon>
        <taxon>Pectinida</taxon>
        <taxon>Pectinoidea</taxon>
        <taxon>Pectinidae</taxon>
        <taxon>Mizuhopecten</taxon>
    </lineage>
</organism>
<feature type="region of interest" description="Disordered" evidence="1">
    <location>
        <begin position="1"/>
        <end position="25"/>
    </location>
</feature>
<dbReference type="Pfam" id="PF12736">
    <property type="entry name" value="CABIT"/>
    <property type="match status" value="1"/>
</dbReference>
<evidence type="ECO:0000256" key="1">
    <source>
        <dbReference type="SAM" id="MobiDB-lite"/>
    </source>
</evidence>
<gene>
    <name evidence="3" type="ORF">KP79_PYT08076</name>
</gene>
<dbReference type="AlphaFoldDB" id="A0A210Q8I1"/>
<evidence type="ECO:0000313" key="3">
    <source>
        <dbReference type="EMBL" id="OWF45043.1"/>
    </source>
</evidence>
<protein>
    <recommendedName>
        <fullName evidence="2">CABIT domain-containing protein</fullName>
    </recommendedName>
</protein>
<name>A0A210Q8I1_MIZYE</name>
<sequence>MSTRRSLSHNGSMNRNKTVNPEGGRAQWSNQSFTVDQVVKQFPLPQIVKCTQQCLLTKKNTTLPVNLTQPILLYRKRTIRKLLARNVFMDPETQRYTEKDETIVIPADYEGRFLRLSSRTAKDSSCHTDLETLSHNQVQAFLTLTKLTANVIGSGSESQDYDQVNYGPGNVFLIDRVYLGTTHLQSEGRLFGIRGGNKTQVRYLKCRDEKDMDVLLPLSQTGEFVEVIPNKNGDGRLSVDSKCLIAKSKYPALVRFLTGRRRPRLKTFTGLFTLLDSFEETTLFGCVLDPSGFTMIEIPISSPLKFQLALNKNDLSLNPVVKNANKLCEENAVDFCKDLKLKFNFAQKITQISGRSVGPLDENNPHEDTQSTTNSARFGMTTTHIYL</sequence>
<reference evidence="3 4" key="1">
    <citation type="journal article" date="2017" name="Nat. Ecol. Evol.">
        <title>Scallop genome provides insights into evolution of bilaterian karyotype and development.</title>
        <authorList>
            <person name="Wang S."/>
            <person name="Zhang J."/>
            <person name="Jiao W."/>
            <person name="Li J."/>
            <person name="Xun X."/>
            <person name="Sun Y."/>
            <person name="Guo X."/>
            <person name="Huan P."/>
            <person name="Dong B."/>
            <person name="Zhang L."/>
            <person name="Hu X."/>
            <person name="Sun X."/>
            <person name="Wang J."/>
            <person name="Zhao C."/>
            <person name="Wang Y."/>
            <person name="Wang D."/>
            <person name="Huang X."/>
            <person name="Wang R."/>
            <person name="Lv J."/>
            <person name="Li Y."/>
            <person name="Zhang Z."/>
            <person name="Liu B."/>
            <person name="Lu W."/>
            <person name="Hui Y."/>
            <person name="Liang J."/>
            <person name="Zhou Z."/>
            <person name="Hou R."/>
            <person name="Li X."/>
            <person name="Liu Y."/>
            <person name="Li H."/>
            <person name="Ning X."/>
            <person name="Lin Y."/>
            <person name="Zhao L."/>
            <person name="Xing Q."/>
            <person name="Dou J."/>
            <person name="Li Y."/>
            <person name="Mao J."/>
            <person name="Guo H."/>
            <person name="Dou H."/>
            <person name="Li T."/>
            <person name="Mu C."/>
            <person name="Jiang W."/>
            <person name="Fu Q."/>
            <person name="Fu X."/>
            <person name="Miao Y."/>
            <person name="Liu J."/>
            <person name="Yu Q."/>
            <person name="Li R."/>
            <person name="Liao H."/>
            <person name="Li X."/>
            <person name="Kong Y."/>
            <person name="Jiang Z."/>
            <person name="Chourrout D."/>
            <person name="Li R."/>
            <person name="Bao Z."/>
        </authorList>
    </citation>
    <scope>NUCLEOTIDE SEQUENCE [LARGE SCALE GENOMIC DNA]</scope>
    <source>
        <strain evidence="3 4">PY_sf001</strain>
    </source>
</reference>
<comment type="caution">
    <text evidence="3">The sequence shown here is derived from an EMBL/GenBank/DDBJ whole genome shotgun (WGS) entry which is preliminary data.</text>
</comment>
<evidence type="ECO:0000259" key="2">
    <source>
        <dbReference type="Pfam" id="PF12736"/>
    </source>
</evidence>